<dbReference type="InterPro" id="IPR050983">
    <property type="entry name" value="GST_Omega/HSP26"/>
</dbReference>
<dbReference type="Gene3D" id="1.20.1050.10">
    <property type="match status" value="1"/>
</dbReference>
<evidence type="ECO:0000313" key="3">
    <source>
        <dbReference type="EMBL" id="PIB01577.1"/>
    </source>
</evidence>
<evidence type="ECO:0000259" key="1">
    <source>
        <dbReference type="PROSITE" id="PS50404"/>
    </source>
</evidence>
<organism evidence="3 5">
    <name type="scientific">Cercospora beticola</name>
    <name type="common">Sugarbeet leaf spot fungus</name>
    <dbReference type="NCBI Taxonomy" id="122368"/>
    <lineage>
        <taxon>Eukaryota</taxon>
        <taxon>Fungi</taxon>
        <taxon>Dikarya</taxon>
        <taxon>Ascomycota</taxon>
        <taxon>Pezizomycotina</taxon>
        <taxon>Dothideomycetes</taxon>
        <taxon>Dothideomycetidae</taxon>
        <taxon>Mycosphaerellales</taxon>
        <taxon>Mycosphaerellaceae</taxon>
        <taxon>Cercospora</taxon>
    </lineage>
</organism>
<dbReference type="PROSITE" id="PS50404">
    <property type="entry name" value="GST_NTER"/>
    <property type="match status" value="1"/>
</dbReference>
<dbReference type="PANTHER" id="PTHR43968">
    <property type="match status" value="1"/>
</dbReference>
<dbReference type="PROSITE" id="PS50405">
    <property type="entry name" value="GST_CTER"/>
    <property type="match status" value="1"/>
</dbReference>
<evidence type="ECO:0000313" key="6">
    <source>
        <dbReference type="Proteomes" id="UP001302367"/>
    </source>
</evidence>
<protein>
    <submittedName>
        <fullName evidence="3">Putative GST-like protein</fullName>
    </submittedName>
</protein>
<dbReference type="CDD" id="cd03205">
    <property type="entry name" value="GST_C_6"/>
    <property type="match status" value="1"/>
</dbReference>
<dbReference type="Pfam" id="PF13410">
    <property type="entry name" value="GST_C_2"/>
    <property type="match status" value="1"/>
</dbReference>
<keyword evidence="6" id="KW-1185">Reference proteome</keyword>
<dbReference type="EMBL" id="CP134184">
    <property type="protein sequence ID" value="WPA95754.1"/>
    <property type="molecule type" value="Genomic_DNA"/>
</dbReference>
<dbReference type="InterPro" id="IPR040079">
    <property type="entry name" value="Glutathione_S-Trfase"/>
</dbReference>
<dbReference type="SFLD" id="SFLDS00019">
    <property type="entry name" value="Glutathione_Transferase_(cytos"/>
    <property type="match status" value="1"/>
</dbReference>
<dbReference type="InterPro" id="IPR004045">
    <property type="entry name" value="Glutathione_S-Trfase_N"/>
</dbReference>
<proteinExistence type="predicted"/>
<dbReference type="Proteomes" id="UP000230605">
    <property type="component" value="Chromosome 1"/>
</dbReference>
<dbReference type="Gene3D" id="3.40.30.10">
    <property type="entry name" value="Glutaredoxin"/>
    <property type="match status" value="1"/>
</dbReference>
<dbReference type="InterPro" id="IPR036282">
    <property type="entry name" value="Glutathione-S-Trfase_C_sf"/>
</dbReference>
<name>A0A2G5I9R0_CERBT</name>
<evidence type="ECO:0000313" key="5">
    <source>
        <dbReference type="Proteomes" id="UP000230605"/>
    </source>
</evidence>
<evidence type="ECO:0000313" key="4">
    <source>
        <dbReference type="EMBL" id="WPA95754.1"/>
    </source>
</evidence>
<dbReference type="Pfam" id="PF13409">
    <property type="entry name" value="GST_N_2"/>
    <property type="match status" value="1"/>
</dbReference>
<dbReference type="PANTHER" id="PTHR43968:SF6">
    <property type="entry name" value="GLUTATHIONE S-TRANSFERASE OMEGA"/>
    <property type="match status" value="1"/>
</dbReference>
<dbReference type="SUPFAM" id="SSF47616">
    <property type="entry name" value="GST C-terminal domain-like"/>
    <property type="match status" value="1"/>
</dbReference>
<dbReference type="OrthoDB" id="249703at2759"/>
<dbReference type="SFLD" id="SFLDG00358">
    <property type="entry name" value="Main_(cytGST)"/>
    <property type="match status" value="1"/>
</dbReference>
<feature type="domain" description="GST N-terminal" evidence="1">
    <location>
        <begin position="9"/>
        <end position="89"/>
    </location>
</feature>
<accession>A0A2G5I9R0</accession>
<dbReference type="EMBL" id="LKMD01000100">
    <property type="protein sequence ID" value="PIB01577.1"/>
    <property type="molecule type" value="Genomic_DNA"/>
</dbReference>
<evidence type="ECO:0000259" key="2">
    <source>
        <dbReference type="PROSITE" id="PS50405"/>
    </source>
</evidence>
<dbReference type="SUPFAM" id="SSF52833">
    <property type="entry name" value="Thioredoxin-like"/>
    <property type="match status" value="1"/>
</dbReference>
<dbReference type="Proteomes" id="UP001302367">
    <property type="component" value="Chromosome 1"/>
</dbReference>
<dbReference type="AlphaFoldDB" id="A0A2G5I9R0"/>
<sequence>MGSADQEKPLYTLLSATPSPYARKVRISLLEKGIPFKLQTEVPWDSDTQTPNYNPLEKLPVLIDNATGKSVYESAFILEWIEVKHKDREPKLIPADDEERLQVKEIEVVADGICDALVLLIWERNRSKETQSEPWAARQTRKVTGGIKALNKWVTSRPDPSSPYVHGSKLSIADLAICAVLGFMNVRFPDHEWQTQYPELKSYWEEHEKRESFKATVPVAQTYKDKIV</sequence>
<reference evidence="3 5" key="1">
    <citation type="submission" date="2015-10" db="EMBL/GenBank/DDBJ databases">
        <title>The cercosporin biosynthetic gene cluster was horizontally transferred to several fungal lineages and shown to be expanded in Cercospora beticola based on microsynteny with recipient genomes.</title>
        <authorList>
            <person name="De Jonge R."/>
            <person name="Ebert M.K."/>
            <person name="Suttle J.C."/>
            <person name="Jurick Ii W.M."/>
            <person name="Secor G.A."/>
            <person name="Thomma B.P."/>
            <person name="Van De Peer Y."/>
            <person name="Bolton M.D."/>
        </authorList>
    </citation>
    <scope>NUCLEOTIDE SEQUENCE [LARGE SCALE GENOMIC DNA]</scope>
    <source>
        <strain evidence="3 5">09-40</strain>
    </source>
</reference>
<dbReference type="InterPro" id="IPR010987">
    <property type="entry name" value="Glutathione-S-Trfase_C-like"/>
</dbReference>
<dbReference type="InterPro" id="IPR036249">
    <property type="entry name" value="Thioredoxin-like_sf"/>
</dbReference>
<feature type="domain" description="GST C-terminal" evidence="2">
    <location>
        <begin position="96"/>
        <end position="228"/>
    </location>
</feature>
<dbReference type="GO" id="GO:0005737">
    <property type="term" value="C:cytoplasm"/>
    <property type="evidence" value="ECO:0007669"/>
    <property type="project" value="TreeGrafter"/>
</dbReference>
<gene>
    <name evidence="3" type="ORF">CB0940_00343</name>
    <name evidence="4" type="ORF">RHO25_000357</name>
</gene>
<reference evidence="4 6" key="2">
    <citation type="submission" date="2023-09" db="EMBL/GenBank/DDBJ databases">
        <title>Complete-Gapless Cercospora beticola genome.</title>
        <authorList>
            <person name="Wyatt N.A."/>
            <person name="Spanner R.E."/>
            <person name="Bolton M.D."/>
        </authorList>
    </citation>
    <scope>NUCLEOTIDE SEQUENCE [LARGE SCALE GENOMIC DNA]</scope>
    <source>
        <strain evidence="4">Cb09-40</strain>
    </source>
</reference>